<keyword evidence="1 4" id="KW-0489">Methyltransferase</keyword>
<protein>
    <submittedName>
        <fullName evidence="4">tRNA1(Val) A37 N6-methylase TrmN6</fullName>
    </submittedName>
</protein>
<evidence type="ECO:0000313" key="4">
    <source>
        <dbReference type="EMBL" id="MBB6168499.1"/>
    </source>
</evidence>
<dbReference type="Pfam" id="PF05175">
    <property type="entry name" value="MTS"/>
    <property type="match status" value="1"/>
</dbReference>
<dbReference type="RefSeq" id="WP_244650089.1">
    <property type="nucleotide sequence ID" value="NZ_BMHX01000004.1"/>
</dbReference>
<organism evidence="4 5">
    <name type="scientific">Chelatococcus composti</name>
    <dbReference type="NCBI Taxonomy" id="1743235"/>
    <lineage>
        <taxon>Bacteria</taxon>
        <taxon>Pseudomonadati</taxon>
        <taxon>Pseudomonadota</taxon>
        <taxon>Alphaproteobacteria</taxon>
        <taxon>Hyphomicrobiales</taxon>
        <taxon>Chelatococcaceae</taxon>
        <taxon>Chelatococcus</taxon>
    </lineage>
</organism>
<dbReference type="EMBL" id="JACHEH010000004">
    <property type="protein sequence ID" value="MBB6168499.1"/>
    <property type="molecule type" value="Genomic_DNA"/>
</dbReference>
<reference evidence="4 5" key="1">
    <citation type="submission" date="2020-08" db="EMBL/GenBank/DDBJ databases">
        <title>Genomic Encyclopedia of Type Strains, Phase IV (KMG-IV): sequencing the most valuable type-strain genomes for metagenomic binning, comparative biology and taxonomic classification.</title>
        <authorList>
            <person name="Goeker M."/>
        </authorList>
    </citation>
    <scope>NUCLEOTIDE SEQUENCE [LARGE SCALE GENOMIC DNA]</scope>
    <source>
        <strain evidence="4 5">DSM 101465</strain>
    </source>
</reference>
<dbReference type="InterPro" id="IPR007848">
    <property type="entry name" value="Small_mtfrase_dom"/>
</dbReference>
<dbReference type="AlphaFoldDB" id="A0A841KGX5"/>
<evidence type="ECO:0000313" key="5">
    <source>
        <dbReference type="Proteomes" id="UP000588017"/>
    </source>
</evidence>
<dbReference type="InterPro" id="IPR050210">
    <property type="entry name" value="tRNA_Adenine-N(6)_MTase"/>
</dbReference>
<gene>
    <name evidence="4" type="ORF">HNQ73_002129</name>
</gene>
<dbReference type="CDD" id="cd02440">
    <property type="entry name" value="AdoMet_MTases"/>
    <property type="match status" value="1"/>
</dbReference>
<evidence type="ECO:0000256" key="1">
    <source>
        <dbReference type="ARBA" id="ARBA00022603"/>
    </source>
</evidence>
<dbReference type="GO" id="GO:0008168">
    <property type="term" value="F:methyltransferase activity"/>
    <property type="evidence" value="ECO:0007669"/>
    <property type="project" value="UniProtKB-KW"/>
</dbReference>
<comment type="caution">
    <text evidence="4">The sequence shown here is derived from an EMBL/GenBank/DDBJ whole genome shotgun (WGS) entry which is preliminary data.</text>
</comment>
<keyword evidence="1 4" id="KW-0808">Transferase</keyword>
<keyword evidence="2" id="KW-0949">S-adenosyl-L-methionine</keyword>
<evidence type="ECO:0000259" key="3">
    <source>
        <dbReference type="Pfam" id="PF05175"/>
    </source>
</evidence>
<dbReference type="InterPro" id="IPR029063">
    <property type="entry name" value="SAM-dependent_MTases_sf"/>
</dbReference>
<name>A0A841KGX5_9HYPH</name>
<sequence length="248" mass="25734">MTEDALLDGRVRLVQPRRGHRAGSDAVLLAAACGEADGETVADFGAGVGAVGLMVAARHPSCRGVLVENDPALAALARRNVALNGLADRFKVCEADILAPASIRRQAGLEAGSAGLVVTNPPFWPAGRVRTSPDAGRRAAHVMADEALDGWVRAAADVLAPGGRLVLIHRVDGLAGLLATLAGRFGDIAVRPVHPRCDRPAVRLLVAARKGSRAPLRLMPGFVLNGPDGRFTPEADAVHRGTASIAME</sequence>
<dbReference type="Proteomes" id="UP000588017">
    <property type="component" value="Unassembled WGS sequence"/>
</dbReference>
<dbReference type="PANTHER" id="PTHR47739:SF1">
    <property type="entry name" value="TRNA1(VAL) (ADENINE(37)-N6)-METHYLTRANSFERASE"/>
    <property type="match status" value="1"/>
</dbReference>
<accession>A0A841KGX5</accession>
<dbReference type="PANTHER" id="PTHR47739">
    <property type="entry name" value="TRNA1(VAL) (ADENINE(37)-N6)-METHYLTRANSFERASE"/>
    <property type="match status" value="1"/>
</dbReference>
<dbReference type="Gene3D" id="3.40.50.150">
    <property type="entry name" value="Vaccinia Virus protein VP39"/>
    <property type="match status" value="1"/>
</dbReference>
<dbReference type="GO" id="GO:0032259">
    <property type="term" value="P:methylation"/>
    <property type="evidence" value="ECO:0007669"/>
    <property type="project" value="UniProtKB-KW"/>
</dbReference>
<feature type="domain" description="Methyltransferase small" evidence="3">
    <location>
        <begin position="28"/>
        <end position="169"/>
    </location>
</feature>
<dbReference type="SUPFAM" id="SSF53335">
    <property type="entry name" value="S-adenosyl-L-methionine-dependent methyltransferases"/>
    <property type="match status" value="1"/>
</dbReference>
<evidence type="ECO:0000256" key="2">
    <source>
        <dbReference type="ARBA" id="ARBA00022691"/>
    </source>
</evidence>
<proteinExistence type="predicted"/>
<keyword evidence="5" id="KW-1185">Reference proteome</keyword>